<dbReference type="AlphaFoldDB" id="A0A1F5PY37"/>
<dbReference type="STRING" id="1817841.A3B10_03615"/>
<sequence length="77" mass="8227">MSSPETRDFTDPAEIVENEARVAQAMQVLGYDYVSGGGRTPAAEGGPLTGEVFAVYKGTDKAGNQIELTIRKQPPQN</sequence>
<accession>A0A1F5PY37</accession>
<evidence type="ECO:0000313" key="1">
    <source>
        <dbReference type="EMBL" id="OGE94851.1"/>
    </source>
</evidence>
<protein>
    <submittedName>
        <fullName evidence="1">Uncharacterized protein</fullName>
    </submittedName>
</protein>
<proteinExistence type="predicted"/>
<dbReference type="EMBL" id="MFFB01000007">
    <property type="protein sequence ID" value="OGE94851.1"/>
    <property type="molecule type" value="Genomic_DNA"/>
</dbReference>
<gene>
    <name evidence="1" type="ORF">A3B10_03615</name>
</gene>
<evidence type="ECO:0000313" key="2">
    <source>
        <dbReference type="Proteomes" id="UP000177281"/>
    </source>
</evidence>
<name>A0A1F5PY37_9BACT</name>
<reference evidence="1 2" key="1">
    <citation type="journal article" date="2016" name="Nat. Commun.">
        <title>Thousands of microbial genomes shed light on interconnected biogeochemical processes in an aquifer system.</title>
        <authorList>
            <person name="Anantharaman K."/>
            <person name="Brown C.T."/>
            <person name="Hug L.A."/>
            <person name="Sharon I."/>
            <person name="Castelle C.J."/>
            <person name="Probst A.J."/>
            <person name="Thomas B.C."/>
            <person name="Singh A."/>
            <person name="Wilkins M.J."/>
            <person name="Karaoz U."/>
            <person name="Brodie E.L."/>
            <person name="Williams K.H."/>
            <person name="Hubbard S.S."/>
            <person name="Banfield J.F."/>
        </authorList>
    </citation>
    <scope>NUCLEOTIDE SEQUENCE [LARGE SCALE GENOMIC DNA]</scope>
</reference>
<organism evidence="1 2">
    <name type="scientific">Candidatus Doudnabacteria bacterium RIFCSPLOWO2_01_FULL_44_21</name>
    <dbReference type="NCBI Taxonomy" id="1817841"/>
    <lineage>
        <taxon>Bacteria</taxon>
        <taxon>Candidatus Doudnaibacteriota</taxon>
    </lineage>
</organism>
<dbReference type="Proteomes" id="UP000177281">
    <property type="component" value="Unassembled WGS sequence"/>
</dbReference>
<comment type="caution">
    <text evidence="1">The sequence shown here is derived from an EMBL/GenBank/DDBJ whole genome shotgun (WGS) entry which is preliminary data.</text>
</comment>